<gene>
    <name evidence="11" type="primary">dltB</name>
    <name evidence="11" type="ORF">IAD16_08160</name>
</gene>
<dbReference type="GO" id="GO:0005886">
    <property type="term" value="C:plasma membrane"/>
    <property type="evidence" value="ECO:0007669"/>
    <property type="project" value="UniProtKB-SubCell"/>
</dbReference>
<evidence type="ECO:0000256" key="10">
    <source>
        <dbReference type="SAM" id="Phobius"/>
    </source>
</evidence>
<dbReference type="PIRSF" id="PIRSF500216">
    <property type="entry name" value="DltB"/>
    <property type="match status" value="1"/>
</dbReference>
<evidence type="ECO:0000256" key="8">
    <source>
        <dbReference type="ARBA" id="ARBA00023315"/>
    </source>
</evidence>
<evidence type="ECO:0000256" key="6">
    <source>
        <dbReference type="ARBA" id="ARBA00022989"/>
    </source>
</evidence>
<evidence type="ECO:0000256" key="5">
    <source>
        <dbReference type="ARBA" id="ARBA00022692"/>
    </source>
</evidence>
<evidence type="ECO:0000256" key="4">
    <source>
        <dbReference type="ARBA" id="ARBA00022679"/>
    </source>
</evidence>
<keyword evidence="5 10" id="KW-0812">Transmembrane</keyword>
<comment type="function">
    <text evidence="9">O-acyltransferase that catalyzes D-alanylation of both teichoic acid and lipoteichoic acid (LTA). D-alanylation of LTA plays an important role in modulating the properties of the cell wall in Gram-positive bacteria, influencing the net charge of the cell wall. Catalyzes D-alanylation from DltC carrier protein.</text>
</comment>
<evidence type="ECO:0000256" key="7">
    <source>
        <dbReference type="ARBA" id="ARBA00023136"/>
    </source>
</evidence>
<dbReference type="InterPro" id="IPR004299">
    <property type="entry name" value="MBOAT_fam"/>
</dbReference>
<dbReference type="EMBL" id="DVMO01000125">
    <property type="protein sequence ID" value="HIU28337.1"/>
    <property type="molecule type" value="Genomic_DNA"/>
</dbReference>
<feature type="transmembrane region" description="Helical" evidence="10">
    <location>
        <begin position="136"/>
        <end position="156"/>
    </location>
</feature>
<comment type="caution">
    <text evidence="11">The sequence shown here is derived from an EMBL/GenBank/DDBJ whole genome shotgun (WGS) entry which is preliminary data.</text>
</comment>
<evidence type="ECO:0000313" key="12">
    <source>
        <dbReference type="Proteomes" id="UP000824091"/>
    </source>
</evidence>
<dbReference type="AlphaFoldDB" id="A0A9D1I5K8"/>
<dbReference type="InterPro" id="IPR024024">
    <property type="entry name" value="DltB"/>
</dbReference>
<name>A0A9D1I5K8_9FIRM</name>
<feature type="transmembrane region" description="Helical" evidence="10">
    <location>
        <begin position="6"/>
        <end position="23"/>
    </location>
</feature>
<evidence type="ECO:0000313" key="11">
    <source>
        <dbReference type="EMBL" id="HIU28337.1"/>
    </source>
</evidence>
<dbReference type="GO" id="GO:0070395">
    <property type="term" value="P:lipoteichoic acid biosynthetic process"/>
    <property type="evidence" value="ECO:0007669"/>
    <property type="project" value="UniProtKB-UniRule"/>
</dbReference>
<keyword evidence="7 9" id="KW-0472">Membrane</keyword>
<evidence type="ECO:0000256" key="1">
    <source>
        <dbReference type="ARBA" id="ARBA00004651"/>
    </source>
</evidence>
<comment type="subcellular location">
    <subcellularLocation>
        <location evidence="1">Cell membrane</location>
        <topology evidence="1">Multi-pass membrane protein</topology>
    </subcellularLocation>
</comment>
<proteinExistence type="inferred from homology"/>
<dbReference type="InterPro" id="IPR051085">
    <property type="entry name" value="MB_O-acyltransferase"/>
</dbReference>
<organism evidence="11 12">
    <name type="scientific">Candidatus Fimisoma avicola</name>
    <dbReference type="NCBI Taxonomy" id="2840826"/>
    <lineage>
        <taxon>Bacteria</taxon>
        <taxon>Bacillati</taxon>
        <taxon>Bacillota</taxon>
        <taxon>Clostridia</taxon>
        <taxon>Eubacteriales</taxon>
        <taxon>Candidatus Fimisoma</taxon>
    </lineage>
</organism>
<dbReference type="Proteomes" id="UP000824091">
    <property type="component" value="Unassembled WGS sequence"/>
</dbReference>
<dbReference type="GO" id="GO:0016746">
    <property type="term" value="F:acyltransferase activity"/>
    <property type="evidence" value="ECO:0007669"/>
    <property type="project" value="UniProtKB-KW"/>
</dbReference>
<feature type="transmembrane region" description="Helical" evidence="10">
    <location>
        <begin position="325"/>
        <end position="342"/>
    </location>
</feature>
<feature type="transmembrane region" description="Helical" evidence="10">
    <location>
        <begin position="301"/>
        <end position="319"/>
    </location>
</feature>
<dbReference type="Pfam" id="PF03062">
    <property type="entry name" value="MBOAT"/>
    <property type="match status" value="1"/>
</dbReference>
<dbReference type="PIRSF" id="PIRSF016636">
    <property type="entry name" value="AlgI_DltB"/>
    <property type="match status" value="1"/>
</dbReference>
<evidence type="ECO:0000256" key="2">
    <source>
        <dbReference type="ARBA" id="ARBA00010323"/>
    </source>
</evidence>
<evidence type="ECO:0000256" key="9">
    <source>
        <dbReference type="PIRNR" id="PIRNR016636"/>
    </source>
</evidence>
<feature type="transmembrane region" description="Helical" evidence="10">
    <location>
        <begin position="227"/>
        <end position="247"/>
    </location>
</feature>
<evidence type="ECO:0000256" key="3">
    <source>
        <dbReference type="ARBA" id="ARBA00022475"/>
    </source>
</evidence>
<feature type="transmembrane region" description="Helical" evidence="10">
    <location>
        <begin position="194"/>
        <end position="215"/>
    </location>
</feature>
<dbReference type="EC" id="2.3.1.-" evidence="9"/>
<keyword evidence="4 9" id="KW-0808">Transferase</keyword>
<reference evidence="11" key="1">
    <citation type="submission" date="2020-10" db="EMBL/GenBank/DDBJ databases">
        <authorList>
            <person name="Gilroy R."/>
        </authorList>
    </citation>
    <scope>NUCLEOTIDE SEQUENCE</scope>
    <source>
        <strain evidence="11">11300</strain>
    </source>
</reference>
<comment type="pathway">
    <text evidence="9">Cell wall biogenesis; lipoteichoic acid biosynthesis.</text>
</comment>
<keyword evidence="3 9" id="KW-1003">Cell membrane</keyword>
<feature type="transmembrane region" description="Helical" evidence="10">
    <location>
        <begin position="363"/>
        <end position="382"/>
    </location>
</feature>
<feature type="transmembrane region" description="Helical" evidence="10">
    <location>
        <begin position="83"/>
        <end position="116"/>
    </location>
</feature>
<comment type="similarity">
    <text evidence="2 9">Belongs to the membrane-bound acyltransferase family.</text>
</comment>
<dbReference type="InterPro" id="IPR024194">
    <property type="entry name" value="Ac/AlaTfrase_AlgI/DltB"/>
</dbReference>
<sequence>MSLFGEIYFFFLAALLLIPAVILGINERPLRYYGSVLTVVFVTLAVVSSYRQILYLAAYCLIQTVLVKSFMRIKDSQKDSSALFKLFICLSVAPLVIFKIGGLMELSIFAFVGISYLTFKSVQMLIEIHDGLIKEVKTWDFLYFLLFFPSFSSGPIDRSRRFIQDMYYVPSRQEYLDLLGDGLMKICLGMVYKFVIAAAFFQGMTYLGSAIAEYAGSTVAYMYCYGFYLFFDFAGYSQMAVGVSYILGIRTPDNFNKPFISADIKEFWDRWHITLSHWFRDFVFSRFMMASIRGRWFKSKLTGATVGFMINMTLMGLWHGLSWNYVLYGVYHGILLSLTEIYQKKSKFYKKHKKEKWYKIVGVIVTFNLVMFGFLIFSGRLIK</sequence>
<accession>A0A9D1I5K8</accession>
<dbReference type="PANTHER" id="PTHR13285">
    <property type="entry name" value="ACYLTRANSFERASE"/>
    <property type="match status" value="1"/>
</dbReference>
<keyword evidence="8 9" id="KW-0012">Acyltransferase</keyword>
<protein>
    <recommendedName>
        <fullName evidence="9">Teichoic acid D-alanyltransferase</fullName>
        <ecNumber evidence="9">2.3.1.-</ecNumber>
    </recommendedName>
</protein>
<dbReference type="NCBIfam" id="TIGR04091">
    <property type="entry name" value="LTA_dltB"/>
    <property type="match status" value="1"/>
</dbReference>
<dbReference type="PANTHER" id="PTHR13285:SF23">
    <property type="entry name" value="TEICHOIC ACID D-ALANYLTRANSFERASE"/>
    <property type="match status" value="1"/>
</dbReference>
<reference evidence="11" key="2">
    <citation type="journal article" date="2021" name="PeerJ">
        <title>Extensive microbial diversity within the chicken gut microbiome revealed by metagenomics and culture.</title>
        <authorList>
            <person name="Gilroy R."/>
            <person name="Ravi A."/>
            <person name="Getino M."/>
            <person name="Pursley I."/>
            <person name="Horton D.L."/>
            <person name="Alikhan N.F."/>
            <person name="Baker D."/>
            <person name="Gharbi K."/>
            <person name="Hall N."/>
            <person name="Watson M."/>
            <person name="Adriaenssens E.M."/>
            <person name="Foster-Nyarko E."/>
            <person name="Jarju S."/>
            <person name="Secka A."/>
            <person name="Antonio M."/>
            <person name="Oren A."/>
            <person name="Chaudhuri R.R."/>
            <person name="La Ragione R."/>
            <person name="Hildebrand F."/>
            <person name="Pallen M.J."/>
        </authorList>
    </citation>
    <scope>NUCLEOTIDE SEQUENCE</scope>
    <source>
        <strain evidence="11">11300</strain>
    </source>
</reference>
<keyword evidence="6 10" id="KW-1133">Transmembrane helix</keyword>